<dbReference type="GO" id="GO:0097504">
    <property type="term" value="C:Gemini of Cajal bodies"/>
    <property type="evidence" value="ECO:0007669"/>
    <property type="project" value="UniProtKB-SubCell"/>
</dbReference>
<dbReference type="Pfam" id="PF20636">
    <property type="entry name" value="SMN_G2-BD"/>
    <property type="match status" value="1"/>
</dbReference>
<dbReference type="AlphaFoldDB" id="A0A0K8TRN3"/>
<keyword evidence="5" id="KW-0508">mRNA splicing</keyword>
<dbReference type="EMBL" id="GDAI01000797">
    <property type="protein sequence ID" value="JAI16806.1"/>
    <property type="molecule type" value="mRNA"/>
</dbReference>
<evidence type="ECO:0000256" key="5">
    <source>
        <dbReference type="ARBA" id="ARBA00023187"/>
    </source>
</evidence>
<dbReference type="SUPFAM" id="SSF63748">
    <property type="entry name" value="Tudor/PWWP/MBT"/>
    <property type="match status" value="1"/>
</dbReference>
<dbReference type="CDD" id="cd22852">
    <property type="entry name" value="SMN_C"/>
    <property type="match status" value="1"/>
</dbReference>
<dbReference type="Gene3D" id="3.40.190.10">
    <property type="entry name" value="Periplasmic binding protein-like II"/>
    <property type="match status" value="1"/>
</dbReference>
<evidence type="ECO:0000256" key="2">
    <source>
        <dbReference type="ARBA" id="ARBA00004408"/>
    </source>
</evidence>
<dbReference type="GO" id="GO:0008380">
    <property type="term" value="P:RNA splicing"/>
    <property type="evidence" value="ECO:0007669"/>
    <property type="project" value="UniProtKB-KW"/>
</dbReference>
<feature type="non-terminal residue" evidence="10">
    <location>
        <position position="198"/>
    </location>
</feature>
<keyword evidence="4" id="KW-0507">mRNA processing</keyword>
<comment type="subcellular location">
    <subcellularLocation>
        <location evidence="1">Cytoplasm</location>
        <location evidence="1">Myofibril</location>
        <location evidence="1">Sarcomere</location>
        <location evidence="1">Z line</location>
    </subcellularLocation>
    <subcellularLocation>
        <location evidence="2">Nucleus</location>
        <location evidence="2">Cajal body</location>
    </subcellularLocation>
    <subcellularLocation>
        <location evidence="7">Nucleus</location>
        <location evidence="7">Gem</location>
    </subcellularLocation>
</comment>
<keyword evidence="6" id="KW-0539">Nucleus</keyword>
<evidence type="ECO:0000256" key="8">
    <source>
        <dbReference type="SAM" id="MobiDB-lite"/>
    </source>
</evidence>
<dbReference type="GO" id="GO:0015030">
    <property type="term" value="C:Cajal body"/>
    <property type="evidence" value="ECO:0007669"/>
    <property type="project" value="UniProtKB-SubCell"/>
</dbReference>
<evidence type="ECO:0000256" key="6">
    <source>
        <dbReference type="ARBA" id="ARBA00023242"/>
    </source>
</evidence>
<feature type="region of interest" description="Disordered" evidence="8">
    <location>
        <begin position="132"/>
        <end position="174"/>
    </location>
</feature>
<feature type="compositionally biased region" description="Pro residues" evidence="8">
    <location>
        <begin position="160"/>
        <end position="169"/>
    </location>
</feature>
<dbReference type="InterPro" id="IPR002999">
    <property type="entry name" value="Tudor"/>
</dbReference>
<dbReference type="Pfam" id="PF06003">
    <property type="entry name" value="SMN_Tudor"/>
    <property type="match status" value="1"/>
</dbReference>
<accession>A0A0K8TRN3</accession>
<feature type="domain" description="Tudor" evidence="9">
    <location>
        <begin position="68"/>
        <end position="127"/>
    </location>
</feature>
<evidence type="ECO:0000256" key="4">
    <source>
        <dbReference type="ARBA" id="ARBA00022664"/>
    </source>
</evidence>
<evidence type="ECO:0000256" key="1">
    <source>
        <dbReference type="ARBA" id="ARBA00004216"/>
    </source>
</evidence>
<comment type="similarity">
    <text evidence="3">Belongs to the SMN family.</text>
</comment>
<organism evidence="10">
    <name type="scientific">Tabanus bromius</name>
    <name type="common">Band-eyed brown horse fly</name>
    <dbReference type="NCBI Taxonomy" id="304241"/>
    <lineage>
        <taxon>Eukaryota</taxon>
        <taxon>Metazoa</taxon>
        <taxon>Ecdysozoa</taxon>
        <taxon>Arthropoda</taxon>
        <taxon>Hexapoda</taxon>
        <taxon>Insecta</taxon>
        <taxon>Pterygota</taxon>
        <taxon>Neoptera</taxon>
        <taxon>Endopterygota</taxon>
        <taxon>Diptera</taxon>
        <taxon>Brachycera</taxon>
        <taxon>Tabanomorpha</taxon>
        <taxon>Tabanoidea</taxon>
        <taxon>Tabanidae</taxon>
        <taxon>Tabanus</taxon>
    </lineage>
</organism>
<dbReference type="Gene3D" id="2.30.30.140">
    <property type="match status" value="1"/>
</dbReference>
<dbReference type="GO" id="GO:0003723">
    <property type="term" value="F:RNA binding"/>
    <property type="evidence" value="ECO:0007669"/>
    <property type="project" value="InterPro"/>
</dbReference>
<proteinExistence type="evidence at transcript level"/>
<reference evidence="10" key="1">
    <citation type="journal article" date="2015" name="Insect Biochem. Mol. Biol.">
        <title>An insight into the sialome of the horse fly, Tabanus bromius.</title>
        <authorList>
            <person name="Ribeiro J.M."/>
            <person name="Kazimirova M."/>
            <person name="Takac P."/>
            <person name="Andersen J.F."/>
            <person name="Francischetti I.M."/>
        </authorList>
    </citation>
    <scope>NUCLEOTIDE SEQUENCE</scope>
</reference>
<dbReference type="InterPro" id="IPR049481">
    <property type="entry name" value="SMN_G2-BD"/>
</dbReference>
<dbReference type="InterPro" id="IPR047313">
    <property type="entry name" value="SMN_C"/>
</dbReference>
<evidence type="ECO:0000256" key="7">
    <source>
        <dbReference type="ARBA" id="ARBA00034695"/>
    </source>
</evidence>
<evidence type="ECO:0000313" key="10">
    <source>
        <dbReference type="EMBL" id="JAI16806.1"/>
    </source>
</evidence>
<dbReference type="PANTHER" id="PTHR39267">
    <property type="entry name" value="SURVIVAL MOTOR NEURON-LIKE PROTEIN 1"/>
    <property type="match status" value="1"/>
</dbReference>
<protein>
    <submittedName>
        <fullName evidence="10">Putative mrna splicing protein smn</fullName>
    </submittedName>
</protein>
<dbReference type="Pfam" id="PF20635">
    <property type="entry name" value="SMN_YG-box"/>
    <property type="match status" value="1"/>
</dbReference>
<dbReference type="InterPro" id="IPR040424">
    <property type="entry name" value="Smn1"/>
</dbReference>
<dbReference type="InterPro" id="IPR010304">
    <property type="entry name" value="SMN_Tudor"/>
</dbReference>
<dbReference type="PROSITE" id="PS50304">
    <property type="entry name" value="TUDOR"/>
    <property type="match status" value="1"/>
</dbReference>
<evidence type="ECO:0000256" key="3">
    <source>
        <dbReference type="ARBA" id="ARBA00005371"/>
    </source>
</evidence>
<dbReference type="SMART" id="SM00333">
    <property type="entry name" value="TUDOR"/>
    <property type="match status" value="1"/>
</dbReference>
<dbReference type="GO" id="GO:0006397">
    <property type="term" value="P:mRNA processing"/>
    <property type="evidence" value="ECO:0007669"/>
    <property type="project" value="UniProtKB-KW"/>
</dbReference>
<dbReference type="GO" id="GO:0030018">
    <property type="term" value="C:Z disc"/>
    <property type="evidence" value="ECO:0007669"/>
    <property type="project" value="UniProtKB-SubCell"/>
</dbReference>
<evidence type="ECO:0000259" key="9">
    <source>
        <dbReference type="PROSITE" id="PS50304"/>
    </source>
</evidence>
<dbReference type="PANTHER" id="PTHR39267:SF1">
    <property type="entry name" value="SURVIVAL MOTOR NEURON PROTEIN"/>
    <property type="match status" value="1"/>
</dbReference>
<feature type="non-terminal residue" evidence="10">
    <location>
        <position position="1"/>
    </location>
</feature>
<name>A0A0K8TRN3_TABBR</name>
<sequence length="198" mass="23150">KMSKEESENGEAGIWDDDLLIKAYDKSLKLFGNREEESKNIEVDMPEKKENENVLYHKDEKVKEPKLHFKVGDYARAVYDDGYEYEAKILSIDEDNQTCLLKYIGYGNEQHVNITDLNETWGRNARREQFLKSKQDVSKTHKEKRNKSQLNFPHDINQLPQPPPMPPMPSGLNDDSEHLSTMLMSWYMSGYYTGFYQG</sequence>